<dbReference type="Gene3D" id="3.40.50.150">
    <property type="entry name" value="Vaccinia Virus protein VP39"/>
    <property type="match status" value="1"/>
</dbReference>
<evidence type="ECO:0000259" key="4">
    <source>
        <dbReference type="Pfam" id="PF08241"/>
    </source>
</evidence>
<keyword evidence="3 5" id="KW-0808">Transferase</keyword>
<feature type="domain" description="Methyltransferase type 11" evidence="4">
    <location>
        <begin position="51"/>
        <end position="147"/>
    </location>
</feature>
<dbReference type="CDD" id="cd02440">
    <property type="entry name" value="AdoMet_MTases"/>
    <property type="match status" value="1"/>
</dbReference>
<dbReference type="AlphaFoldDB" id="A0A419B1T6"/>
<proteinExistence type="inferred from homology"/>
<dbReference type="Pfam" id="PF08241">
    <property type="entry name" value="Methyltransf_11"/>
    <property type="match status" value="1"/>
</dbReference>
<dbReference type="GO" id="GO:0032259">
    <property type="term" value="P:methylation"/>
    <property type="evidence" value="ECO:0007669"/>
    <property type="project" value="UniProtKB-KW"/>
</dbReference>
<organism evidence="5 6">
    <name type="scientific">Pectobacterium carotovorum</name>
    <name type="common">Erwinia carotovora</name>
    <dbReference type="NCBI Taxonomy" id="554"/>
    <lineage>
        <taxon>Bacteria</taxon>
        <taxon>Pseudomonadati</taxon>
        <taxon>Pseudomonadota</taxon>
        <taxon>Gammaproteobacteria</taxon>
        <taxon>Enterobacterales</taxon>
        <taxon>Pectobacteriaceae</taxon>
        <taxon>Pectobacterium</taxon>
    </lineage>
</organism>
<evidence type="ECO:0000313" key="6">
    <source>
        <dbReference type="Proteomes" id="UP000283655"/>
    </source>
</evidence>
<comment type="similarity">
    <text evidence="1">Belongs to the methyltransferase superfamily.</text>
</comment>
<comment type="caution">
    <text evidence="5">The sequence shown here is derived from an EMBL/GenBank/DDBJ whole genome shotgun (WGS) entry which is preliminary data.</text>
</comment>
<keyword evidence="2 5" id="KW-0489">Methyltransferase</keyword>
<evidence type="ECO:0000313" key="5">
    <source>
        <dbReference type="EMBL" id="RJL55491.1"/>
    </source>
</evidence>
<dbReference type="InterPro" id="IPR029063">
    <property type="entry name" value="SAM-dependent_MTases_sf"/>
</dbReference>
<dbReference type="InterPro" id="IPR013216">
    <property type="entry name" value="Methyltransf_11"/>
</dbReference>
<reference evidence="5 6" key="1">
    <citation type="submission" date="2018-09" db="EMBL/GenBank/DDBJ databases">
        <title>Phylogenetic diversity of Pectobacterium and Dickeya strains causing blackleg disease of potato in Morocco.</title>
        <authorList>
            <person name="Oulghazi S."/>
            <person name="Moumni M."/>
            <person name="Faure D."/>
        </authorList>
    </citation>
    <scope>NUCLEOTIDE SEQUENCE [LARGE SCALE GENOMIC DNA]</scope>
    <source>
        <strain evidence="5 6">S1.15.11.2D</strain>
    </source>
</reference>
<evidence type="ECO:0000256" key="2">
    <source>
        <dbReference type="ARBA" id="ARBA00022603"/>
    </source>
</evidence>
<gene>
    <name evidence="5" type="ORF">D5071_00555</name>
</gene>
<evidence type="ECO:0000256" key="3">
    <source>
        <dbReference type="ARBA" id="ARBA00022679"/>
    </source>
</evidence>
<dbReference type="GO" id="GO:0008757">
    <property type="term" value="F:S-adenosylmethionine-dependent methyltransferase activity"/>
    <property type="evidence" value="ECO:0007669"/>
    <property type="project" value="InterPro"/>
</dbReference>
<name>A0A419B1T6_PECCA</name>
<dbReference type="SUPFAM" id="SSF53335">
    <property type="entry name" value="S-adenosyl-L-methionine-dependent methyltransferases"/>
    <property type="match status" value="1"/>
</dbReference>
<dbReference type="InterPro" id="IPR051052">
    <property type="entry name" value="Diverse_substrate_MTase"/>
</dbReference>
<accession>A0A419B1T6</accession>
<dbReference type="Proteomes" id="UP000283655">
    <property type="component" value="Unassembled WGS sequence"/>
</dbReference>
<evidence type="ECO:0000256" key="1">
    <source>
        <dbReference type="ARBA" id="ARBA00008361"/>
    </source>
</evidence>
<dbReference type="PANTHER" id="PTHR44942">
    <property type="entry name" value="METHYLTRANSF_11 DOMAIN-CONTAINING PROTEIN"/>
    <property type="match status" value="1"/>
</dbReference>
<dbReference type="PANTHER" id="PTHR44942:SF4">
    <property type="entry name" value="METHYLTRANSFERASE TYPE 11 DOMAIN-CONTAINING PROTEIN"/>
    <property type="match status" value="1"/>
</dbReference>
<dbReference type="EMBL" id="QZDH01000003">
    <property type="protein sequence ID" value="RJL55491.1"/>
    <property type="molecule type" value="Genomic_DNA"/>
</dbReference>
<protein>
    <submittedName>
        <fullName evidence="5">Class I SAM-dependent methyltransferase</fullName>
    </submittedName>
</protein>
<sequence length="257" mass="28641">MMEEKQNHNHRVEHQFGSQAQNYLTSAVHAQGKDLTQLAALLAPFPQARVVDVGCGAGHASFVAAQAVAEVVAYDLSSQMLDVVSQAAAQKGLNNIRVQQGVAEYLPFEDSSADIIISRYSAHHWHDVGQALREMRRVLKPGGRVIMMDVVSPGHPLLDSYLQTVEKLRDTSHVRNYAPGEWLSFFTDAGFIVRNVTSDRLTLEFSSWIARMRTPEHFAVAIRELQKTLPDEVVQHFDVQTDGSFVTDIMMIEATRA</sequence>